<dbReference type="EMBL" id="CAXHTA020000020">
    <property type="protein sequence ID" value="CAL5229281.1"/>
    <property type="molecule type" value="Genomic_DNA"/>
</dbReference>
<dbReference type="SUPFAM" id="SSF52540">
    <property type="entry name" value="P-loop containing nucleoside triphosphate hydrolases"/>
    <property type="match status" value="1"/>
</dbReference>
<dbReference type="InterPro" id="IPR003593">
    <property type="entry name" value="AAA+_ATPase"/>
</dbReference>
<dbReference type="Gene3D" id="1.10.8.60">
    <property type="match status" value="1"/>
</dbReference>
<evidence type="ECO:0000256" key="11">
    <source>
        <dbReference type="ARBA" id="ARBA00023049"/>
    </source>
</evidence>
<evidence type="ECO:0000256" key="12">
    <source>
        <dbReference type="ARBA" id="ARBA00023136"/>
    </source>
</evidence>
<comment type="caution">
    <text evidence="15">The sequence shown here is derived from an EMBL/GenBank/DDBJ whole genome shotgun (WGS) entry which is preliminary data.</text>
</comment>
<dbReference type="InterPro" id="IPR041569">
    <property type="entry name" value="AAA_lid_3"/>
</dbReference>
<evidence type="ECO:0000256" key="1">
    <source>
        <dbReference type="ARBA" id="ARBA00001947"/>
    </source>
</evidence>
<dbReference type="PROSITE" id="PS00674">
    <property type="entry name" value="AAA"/>
    <property type="match status" value="1"/>
</dbReference>
<keyword evidence="5" id="KW-0645">Protease</keyword>
<dbReference type="Pfam" id="PF01434">
    <property type="entry name" value="Peptidase_M41"/>
    <property type="match status" value="1"/>
</dbReference>
<dbReference type="SUPFAM" id="SSF140990">
    <property type="entry name" value="FtsH protease domain-like"/>
    <property type="match status" value="1"/>
</dbReference>
<dbReference type="Pfam" id="PF17862">
    <property type="entry name" value="AAA_lid_3"/>
    <property type="match status" value="1"/>
</dbReference>
<evidence type="ECO:0000256" key="10">
    <source>
        <dbReference type="ARBA" id="ARBA00022840"/>
    </source>
</evidence>
<dbReference type="Proteomes" id="UP001497392">
    <property type="component" value="Unassembled WGS sequence"/>
</dbReference>
<reference evidence="15 16" key="1">
    <citation type="submission" date="2024-06" db="EMBL/GenBank/DDBJ databases">
        <authorList>
            <person name="Kraege A."/>
            <person name="Thomma B."/>
        </authorList>
    </citation>
    <scope>NUCLEOTIDE SEQUENCE [LARGE SCALE GENOMIC DNA]</scope>
</reference>
<evidence type="ECO:0000256" key="3">
    <source>
        <dbReference type="ARBA" id="ARBA00010044"/>
    </source>
</evidence>
<dbReference type="InterPro" id="IPR037219">
    <property type="entry name" value="Peptidase_M41-like"/>
</dbReference>
<keyword evidence="10 13" id="KW-0067">ATP-binding</keyword>
<evidence type="ECO:0000256" key="5">
    <source>
        <dbReference type="ARBA" id="ARBA00022670"/>
    </source>
</evidence>
<dbReference type="PANTHER" id="PTHR23076">
    <property type="entry name" value="METALLOPROTEASE M41 FTSH"/>
    <property type="match status" value="1"/>
</dbReference>
<keyword evidence="7 13" id="KW-0547">Nucleotide-binding</keyword>
<keyword evidence="9" id="KW-0862">Zinc</keyword>
<organism evidence="15 16">
    <name type="scientific">Coccomyxa viridis</name>
    <dbReference type="NCBI Taxonomy" id="1274662"/>
    <lineage>
        <taxon>Eukaryota</taxon>
        <taxon>Viridiplantae</taxon>
        <taxon>Chlorophyta</taxon>
        <taxon>core chlorophytes</taxon>
        <taxon>Trebouxiophyceae</taxon>
        <taxon>Trebouxiophyceae incertae sedis</taxon>
        <taxon>Coccomyxaceae</taxon>
        <taxon>Coccomyxa</taxon>
    </lineage>
</organism>
<keyword evidence="16" id="KW-1185">Reference proteome</keyword>
<dbReference type="CDD" id="cd19501">
    <property type="entry name" value="RecA-like_FtsH"/>
    <property type="match status" value="1"/>
</dbReference>
<proteinExistence type="inferred from homology"/>
<dbReference type="InterPro" id="IPR027417">
    <property type="entry name" value="P-loop_NTPase"/>
</dbReference>
<name>A0ABP1GAP2_9CHLO</name>
<dbReference type="Pfam" id="PF00004">
    <property type="entry name" value="AAA"/>
    <property type="match status" value="1"/>
</dbReference>
<protein>
    <submittedName>
        <fullName evidence="15">G12576 protein</fullName>
    </submittedName>
</protein>
<sequence>MVWTAAGLMQLVTKPILPRSAHIAELKKGLQADPTNADKFAELLQVLGGRGSSEEVVQLVERREFALNSTSAAEYLRALLETKRLDKLAEGGAIQSGEDHRSLTDVLQDLQGQLSSQEPKLTPGQTLSRPLHVVLQAPRHPGGVWGSLLSNLLKWMVYGMLFSVMVLVGSAVLRRAAATQSAAANGMSGMTAAPSLPGPGGSAGYAPKEYIKENVPEKSQKTFADVKGCQEAKAELEEIVAFLKDPSRFTRLGGKLPKGVLLTGPPGTGKTLLAKAVAGEAGVPFFFRAGSEFEEMFVGVGSRRVRALFAAAKKKAPCIIFIDEIDAVGSSRKLWENHTRKTLNQLLVEMDGFEPNEGVIVMAATNMQENLDAALMRPGRFDRLVAVPLPDVRGRLEILNYYLQDKPVSVDVDAASLAKRTAGFSGAELSNLVNEAALSAGKGGLPQITSALLDDAQDKVLMGSERRSMVRTAESLKRTAYHESGHALVAFHTDGAHPIHKATIVPRGHALGMVQQTPEKDEYSRTRQQMTAHIDVCMGGRVAEELIFGAEQVTSGARSDFQQATREARHMVTECGMSEEIGPVFVENTESPDMRRRIDSEVSRILREAYHRVKTLLTEKEEHLHRLAKVLLEHETLTQGDIRDVLAGTFSKTPVLRAADPEAEALLGESSQPLASEGGR</sequence>
<feature type="domain" description="AAA+ ATPase" evidence="14">
    <location>
        <begin position="256"/>
        <end position="391"/>
    </location>
</feature>
<evidence type="ECO:0000256" key="6">
    <source>
        <dbReference type="ARBA" id="ARBA00022723"/>
    </source>
</evidence>
<dbReference type="InterPro" id="IPR005936">
    <property type="entry name" value="FtsH"/>
</dbReference>
<evidence type="ECO:0000313" key="16">
    <source>
        <dbReference type="Proteomes" id="UP001497392"/>
    </source>
</evidence>
<keyword evidence="11" id="KW-0482">Metalloprotease</keyword>
<comment type="similarity">
    <text evidence="4">In the N-terminal section; belongs to the AAA ATPase family.</text>
</comment>
<accession>A0ABP1GAP2</accession>
<evidence type="ECO:0000256" key="9">
    <source>
        <dbReference type="ARBA" id="ARBA00022833"/>
    </source>
</evidence>
<dbReference type="InterPro" id="IPR003959">
    <property type="entry name" value="ATPase_AAA_core"/>
</dbReference>
<evidence type="ECO:0000313" key="15">
    <source>
        <dbReference type="EMBL" id="CAL5229281.1"/>
    </source>
</evidence>
<keyword evidence="12" id="KW-0472">Membrane</keyword>
<evidence type="ECO:0000259" key="14">
    <source>
        <dbReference type="SMART" id="SM00382"/>
    </source>
</evidence>
<dbReference type="Gene3D" id="3.40.50.300">
    <property type="entry name" value="P-loop containing nucleotide triphosphate hydrolases"/>
    <property type="match status" value="1"/>
</dbReference>
<dbReference type="InterPro" id="IPR003960">
    <property type="entry name" value="ATPase_AAA_CS"/>
</dbReference>
<dbReference type="InterPro" id="IPR000642">
    <property type="entry name" value="Peptidase_M41"/>
</dbReference>
<keyword evidence="8" id="KW-0378">Hydrolase</keyword>
<dbReference type="Gene3D" id="1.20.58.760">
    <property type="entry name" value="Peptidase M41"/>
    <property type="match status" value="1"/>
</dbReference>
<comment type="similarity">
    <text evidence="13">Belongs to the AAA ATPase family.</text>
</comment>
<comment type="cofactor">
    <cofactor evidence="1">
        <name>Zn(2+)</name>
        <dbReference type="ChEBI" id="CHEBI:29105"/>
    </cofactor>
</comment>
<dbReference type="PANTHER" id="PTHR23076:SF97">
    <property type="entry name" value="ATP-DEPENDENT ZINC METALLOPROTEASE YME1L1"/>
    <property type="match status" value="1"/>
</dbReference>
<evidence type="ECO:0000256" key="2">
    <source>
        <dbReference type="ARBA" id="ARBA00004370"/>
    </source>
</evidence>
<evidence type="ECO:0000256" key="4">
    <source>
        <dbReference type="ARBA" id="ARBA00010550"/>
    </source>
</evidence>
<evidence type="ECO:0000256" key="7">
    <source>
        <dbReference type="ARBA" id="ARBA00022741"/>
    </source>
</evidence>
<evidence type="ECO:0000256" key="8">
    <source>
        <dbReference type="ARBA" id="ARBA00022801"/>
    </source>
</evidence>
<comment type="similarity">
    <text evidence="3">In the C-terminal section; belongs to the peptidase M41 family.</text>
</comment>
<comment type="subcellular location">
    <subcellularLocation>
        <location evidence="2">Membrane</location>
    </subcellularLocation>
</comment>
<dbReference type="HAMAP" id="MF_01458">
    <property type="entry name" value="FtsH"/>
    <property type="match status" value="1"/>
</dbReference>
<keyword evidence="6" id="KW-0479">Metal-binding</keyword>
<evidence type="ECO:0000256" key="13">
    <source>
        <dbReference type="RuleBase" id="RU003651"/>
    </source>
</evidence>
<gene>
    <name evidence="15" type="primary">g12576</name>
    <name evidence="15" type="ORF">VP750_LOCUS11187</name>
</gene>
<dbReference type="SMART" id="SM00382">
    <property type="entry name" value="AAA"/>
    <property type="match status" value="1"/>
</dbReference>